<dbReference type="AlphaFoldDB" id="A0A0D2KJP4"/>
<feature type="compositionally biased region" description="Polar residues" evidence="1">
    <location>
        <begin position="25"/>
        <end position="39"/>
    </location>
</feature>
<feature type="compositionally biased region" description="Basic residues" evidence="1">
    <location>
        <begin position="224"/>
        <end position="234"/>
    </location>
</feature>
<feature type="compositionally biased region" description="Low complexity" evidence="1">
    <location>
        <begin position="170"/>
        <end position="185"/>
    </location>
</feature>
<feature type="region of interest" description="Disordered" evidence="1">
    <location>
        <begin position="162"/>
        <end position="266"/>
    </location>
</feature>
<protein>
    <submittedName>
        <fullName evidence="2">Uncharacterized protein</fullName>
    </submittedName>
</protein>
<name>A0A0D2KJP4_HYPSF</name>
<dbReference type="Proteomes" id="UP000054270">
    <property type="component" value="Unassembled WGS sequence"/>
</dbReference>
<reference evidence="3" key="1">
    <citation type="submission" date="2014-04" db="EMBL/GenBank/DDBJ databases">
        <title>Evolutionary Origins and Diversification of the Mycorrhizal Mutualists.</title>
        <authorList>
            <consortium name="DOE Joint Genome Institute"/>
            <consortium name="Mycorrhizal Genomics Consortium"/>
            <person name="Kohler A."/>
            <person name="Kuo A."/>
            <person name="Nagy L.G."/>
            <person name="Floudas D."/>
            <person name="Copeland A."/>
            <person name="Barry K.W."/>
            <person name="Cichocki N."/>
            <person name="Veneault-Fourrey C."/>
            <person name="LaButti K."/>
            <person name="Lindquist E.A."/>
            <person name="Lipzen A."/>
            <person name="Lundell T."/>
            <person name="Morin E."/>
            <person name="Murat C."/>
            <person name="Riley R."/>
            <person name="Ohm R."/>
            <person name="Sun H."/>
            <person name="Tunlid A."/>
            <person name="Henrissat B."/>
            <person name="Grigoriev I.V."/>
            <person name="Hibbett D.S."/>
            <person name="Martin F."/>
        </authorList>
    </citation>
    <scope>NUCLEOTIDE SEQUENCE [LARGE SCALE GENOMIC DNA]</scope>
    <source>
        <strain evidence="3">FD-334 SS-4</strain>
    </source>
</reference>
<dbReference type="OMA" id="CAILLEH"/>
<dbReference type="OrthoDB" id="2530165at2759"/>
<dbReference type="EMBL" id="KN817663">
    <property type="protein sequence ID" value="KJA14852.1"/>
    <property type="molecule type" value="Genomic_DNA"/>
</dbReference>
<evidence type="ECO:0000256" key="1">
    <source>
        <dbReference type="SAM" id="MobiDB-lite"/>
    </source>
</evidence>
<keyword evidence="3" id="KW-1185">Reference proteome</keyword>
<feature type="compositionally biased region" description="Acidic residues" evidence="1">
    <location>
        <begin position="186"/>
        <end position="196"/>
    </location>
</feature>
<proteinExistence type="predicted"/>
<sequence length="344" mass="35687">MSDDFFESIPRVLQRQIDAAFTQTYNDHFNPNDNPIPSTSGGGGFLPPSPPAGGGFLPPSPPAGGGFLPPSPPAGGGGFLDDDAPPAPTAEPTHLPLRLVPHALQRLDLPPDDSEVLGVLANAASGWQTPHVHAGAAPPSDSDEQWVARADWRAVCAVLLEGDDDDAEGPRSSSPGRSSLGAAADASDDPDADMDVDLSSLSDLSADDGASSDEFRLAPSPRTPKSKSRAKGKARASSSPPPTRRTRRGGPISGTSNSSTAPSERQGTTALAAFALFFPDLTPDAPALLTSRIRVAELQRAAGVLREKIKAEEMLEMLSLFSSAPDGSVGLDDFTRMMIAAQLA</sequence>
<evidence type="ECO:0000313" key="3">
    <source>
        <dbReference type="Proteomes" id="UP000054270"/>
    </source>
</evidence>
<gene>
    <name evidence="2" type="ORF">HYPSUDRAFT_149839</name>
</gene>
<feature type="compositionally biased region" description="Low complexity" evidence="1">
    <location>
        <begin position="197"/>
        <end position="209"/>
    </location>
</feature>
<feature type="compositionally biased region" description="Polar residues" evidence="1">
    <location>
        <begin position="257"/>
        <end position="266"/>
    </location>
</feature>
<evidence type="ECO:0000313" key="2">
    <source>
        <dbReference type="EMBL" id="KJA14852.1"/>
    </source>
</evidence>
<organism evidence="2 3">
    <name type="scientific">Hypholoma sublateritium (strain FD-334 SS-4)</name>
    <dbReference type="NCBI Taxonomy" id="945553"/>
    <lineage>
        <taxon>Eukaryota</taxon>
        <taxon>Fungi</taxon>
        <taxon>Dikarya</taxon>
        <taxon>Basidiomycota</taxon>
        <taxon>Agaricomycotina</taxon>
        <taxon>Agaricomycetes</taxon>
        <taxon>Agaricomycetidae</taxon>
        <taxon>Agaricales</taxon>
        <taxon>Agaricineae</taxon>
        <taxon>Strophariaceae</taxon>
        <taxon>Hypholoma</taxon>
    </lineage>
</organism>
<feature type="region of interest" description="Disordered" evidence="1">
    <location>
        <begin position="25"/>
        <end position="94"/>
    </location>
</feature>
<accession>A0A0D2KJP4</accession>